<organism evidence="2 3">
    <name type="scientific">Plasmodium vivax Mauritania I</name>
    <dbReference type="NCBI Taxonomy" id="1035515"/>
    <lineage>
        <taxon>Eukaryota</taxon>
        <taxon>Sar</taxon>
        <taxon>Alveolata</taxon>
        <taxon>Apicomplexa</taxon>
        <taxon>Aconoidasida</taxon>
        <taxon>Haemosporida</taxon>
        <taxon>Plasmodiidae</taxon>
        <taxon>Plasmodium</taxon>
        <taxon>Plasmodium (Plasmodium)</taxon>
    </lineage>
</organism>
<evidence type="ECO:0000313" key="2">
    <source>
        <dbReference type="EMBL" id="KMZ89687.1"/>
    </source>
</evidence>
<proteinExistence type="predicted"/>
<feature type="compositionally biased region" description="Basic and acidic residues" evidence="1">
    <location>
        <begin position="242"/>
        <end position="251"/>
    </location>
</feature>
<sequence>MEFDNSVAHDNNAHSYNAFCHSIIDQSDENKEENKKFCSKLVRNLGCYATDTKFFNPSTERCNILYYWIYNSIKNKKISNNLVTLCFNDYIGHMTQMRQKPKCYYYHYEDNYNDPMKMIILEIFQYNMKDVNDIVAMEYKQPDFRVQKYICECVKIYKEMNRENCAKSNAANVKSNRTCEKLKTFKKTYENYLFATPHKNYNIPSLDKVEDDYLTMCQTDAPKLALAGQMAEAGSVLQPTTEYRDGKKDEFSPPSLTTDENKGSSMSRTVSTAFGTVAGASSILALLYKVNKEFHLNV</sequence>
<feature type="compositionally biased region" description="Polar residues" evidence="1">
    <location>
        <begin position="254"/>
        <end position="267"/>
    </location>
</feature>
<evidence type="ECO:0000256" key="1">
    <source>
        <dbReference type="SAM" id="MobiDB-lite"/>
    </source>
</evidence>
<dbReference type="InterPro" id="IPR008780">
    <property type="entry name" value="Plasmodium_Vir"/>
</dbReference>
<reference evidence="2 3" key="1">
    <citation type="submission" date="2011-08" db="EMBL/GenBank/DDBJ databases">
        <title>The Genome Sequence of Plasmodium vivax Mauritania I.</title>
        <authorList>
            <consortium name="The Broad Institute Genome Sequencing Platform"/>
            <consortium name="The Broad Institute Genome Sequencing Center for Infectious Disease"/>
            <person name="Neafsey D."/>
            <person name="Carlton J."/>
            <person name="Barnwell J."/>
            <person name="Collins W."/>
            <person name="Escalante A."/>
            <person name="Mullikin J."/>
            <person name="Saul A."/>
            <person name="Guigo R."/>
            <person name="Camara F."/>
            <person name="Young S.K."/>
            <person name="Zeng Q."/>
            <person name="Gargeya S."/>
            <person name="Fitzgerald M."/>
            <person name="Haas B."/>
            <person name="Abouelleil A."/>
            <person name="Alvarado L."/>
            <person name="Arachchi H.M."/>
            <person name="Berlin A."/>
            <person name="Brown A."/>
            <person name="Chapman S.B."/>
            <person name="Chen Z."/>
            <person name="Dunbar C."/>
            <person name="Freedman E."/>
            <person name="Gearin G."/>
            <person name="Gellesch M."/>
            <person name="Goldberg J."/>
            <person name="Griggs A."/>
            <person name="Gujja S."/>
            <person name="Heiman D."/>
            <person name="Howarth C."/>
            <person name="Larson L."/>
            <person name="Lui A."/>
            <person name="MacDonald P.J.P."/>
            <person name="Montmayeur A."/>
            <person name="Murphy C."/>
            <person name="Neiman D."/>
            <person name="Pearson M."/>
            <person name="Priest M."/>
            <person name="Roberts A."/>
            <person name="Saif S."/>
            <person name="Shea T."/>
            <person name="Shenoy N."/>
            <person name="Sisk P."/>
            <person name="Stolte C."/>
            <person name="Sykes S."/>
            <person name="Wortman J."/>
            <person name="Nusbaum C."/>
            <person name="Birren B."/>
        </authorList>
    </citation>
    <scope>NUCLEOTIDE SEQUENCE [LARGE SCALE GENOMIC DNA]</scope>
    <source>
        <strain evidence="2 3">Mauritania I</strain>
    </source>
</reference>
<accession>A0A0J9T4X5</accession>
<dbReference type="AlphaFoldDB" id="A0A0J9T4X5"/>
<dbReference type="Pfam" id="PF05795">
    <property type="entry name" value="Plasmodium_Vir"/>
    <property type="match status" value="1"/>
</dbReference>
<dbReference type="EMBL" id="KQ235146">
    <property type="protein sequence ID" value="KMZ89687.1"/>
    <property type="molecule type" value="Genomic_DNA"/>
</dbReference>
<protein>
    <submittedName>
        <fullName evidence="2">Uncharacterized protein</fullName>
    </submittedName>
</protein>
<name>A0A0J9T4X5_PLAVI</name>
<evidence type="ECO:0000313" key="3">
    <source>
        <dbReference type="Proteomes" id="UP000053776"/>
    </source>
</evidence>
<dbReference type="Proteomes" id="UP000053776">
    <property type="component" value="Unassembled WGS sequence"/>
</dbReference>
<dbReference type="OrthoDB" id="389114at2759"/>
<gene>
    <name evidence="2" type="ORF">PVMG_04517</name>
</gene>
<feature type="region of interest" description="Disordered" evidence="1">
    <location>
        <begin position="239"/>
        <end position="267"/>
    </location>
</feature>